<keyword evidence="3" id="KW-1185">Reference proteome</keyword>
<dbReference type="AlphaFoldDB" id="A0AAF0YFN8"/>
<feature type="compositionally biased region" description="Polar residues" evidence="1">
    <location>
        <begin position="21"/>
        <end position="36"/>
    </location>
</feature>
<name>A0AAF0YFN8_9TREE</name>
<dbReference type="EMBL" id="CP086720">
    <property type="protein sequence ID" value="WOO85507.1"/>
    <property type="molecule type" value="Genomic_DNA"/>
</dbReference>
<sequence>MVNKTLLWSTGMKKRARPSKNDSSTPKTSTIKQGQSTAEPVTPAAKAVAAAWKQEKTELNTNMANRLQQAAKEEAAGATVAQKEAAQKGTPEAWARAEELEKKAEELAQRAAKVAALFRVTPKGAPAAPGTSWFNALAQILVYSKGFTRLLQNHDCHDGEVFKGLHDYAEYTEEDDGSLPRPSLLKVAEAMEEAGIVPRVSAADPVTALYHLLIHLDVLSDPARPFWDLFYWQLEFFQHCLACGFDYEIVKQQRIIRNTIMTDDLVKSYVADGADVITTQSLFWQGMPKPPVEKHCLCGGVATVATEARLSRCLALSYTYPDSEGEPALSCQVAVSRAITFEDCRWSLVGALFSHQPVDPEGAVHFTAIIATWYKVYHVSDDTVNDITTGDEAHNVCLNGDDVAPFDVQKLKIAGYQQPRLILALYES</sequence>
<gene>
    <name evidence="2" type="ORF">LOC62_07G009007</name>
</gene>
<feature type="region of interest" description="Disordered" evidence="1">
    <location>
        <begin position="71"/>
        <end position="93"/>
    </location>
</feature>
<evidence type="ECO:0000313" key="2">
    <source>
        <dbReference type="EMBL" id="WOO85507.1"/>
    </source>
</evidence>
<dbReference type="Proteomes" id="UP000827549">
    <property type="component" value="Chromosome 7"/>
</dbReference>
<accession>A0AAF0YFN8</accession>
<organism evidence="2 3">
    <name type="scientific">Vanrija pseudolonga</name>
    <dbReference type="NCBI Taxonomy" id="143232"/>
    <lineage>
        <taxon>Eukaryota</taxon>
        <taxon>Fungi</taxon>
        <taxon>Dikarya</taxon>
        <taxon>Basidiomycota</taxon>
        <taxon>Agaricomycotina</taxon>
        <taxon>Tremellomycetes</taxon>
        <taxon>Trichosporonales</taxon>
        <taxon>Trichosporonaceae</taxon>
        <taxon>Vanrija</taxon>
    </lineage>
</organism>
<dbReference type="GeneID" id="87812171"/>
<protein>
    <submittedName>
        <fullName evidence="2">Uncharacterized protein</fullName>
    </submittedName>
</protein>
<feature type="region of interest" description="Disordered" evidence="1">
    <location>
        <begin position="1"/>
        <end position="43"/>
    </location>
</feature>
<evidence type="ECO:0000256" key="1">
    <source>
        <dbReference type="SAM" id="MobiDB-lite"/>
    </source>
</evidence>
<proteinExistence type="predicted"/>
<reference evidence="2" key="1">
    <citation type="submission" date="2023-10" db="EMBL/GenBank/DDBJ databases">
        <authorList>
            <person name="Noh H."/>
        </authorList>
    </citation>
    <scope>NUCLEOTIDE SEQUENCE</scope>
    <source>
        <strain evidence="2">DUCC4014</strain>
    </source>
</reference>
<evidence type="ECO:0000313" key="3">
    <source>
        <dbReference type="Proteomes" id="UP000827549"/>
    </source>
</evidence>
<dbReference type="RefSeq" id="XP_062631533.1">
    <property type="nucleotide sequence ID" value="XM_062775549.1"/>
</dbReference>